<evidence type="ECO:0000313" key="1">
    <source>
        <dbReference type="EMBL" id="KYH29044.1"/>
    </source>
</evidence>
<dbReference type="RefSeq" id="WP_066827589.1">
    <property type="nucleotide sequence ID" value="NZ_LTBA01000092.1"/>
</dbReference>
<proteinExistence type="predicted"/>
<reference evidence="1 2" key="1">
    <citation type="submission" date="2016-02" db="EMBL/GenBank/DDBJ databases">
        <title>Genome sequence of Clostridium tepidiprofundi DSM 19306.</title>
        <authorList>
            <person name="Poehlein A."/>
            <person name="Daniel R."/>
        </authorList>
    </citation>
    <scope>NUCLEOTIDE SEQUENCE [LARGE SCALE GENOMIC DNA]</scope>
    <source>
        <strain evidence="1 2">DSM 19306</strain>
    </source>
</reference>
<dbReference type="PATRIC" id="fig|1121338.3.peg.2878"/>
<dbReference type="EMBL" id="LTBA01000092">
    <property type="protein sequence ID" value="KYH29044.1"/>
    <property type="molecule type" value="Genomic_DNA"/>
</dbReference>
<accession>A0A151AN34</accession>
<gene>
    <name evidence="1" type="ORF">CLTEP_27390</name>
</gene>
<dbReference type="InterPro" id="IPR025335">
    <property type="entry name" value="DUF4241"/>
</dbReference>
<keyword evidence="2" id="KW-1185">Reference proteome</keyword>
<dbReference type="Pfam" id="PF14025">
    <property type="entry name" value="DUF4241"/>
    <property type="match status" value="1"/>
</dbReference>
<evidence type="ECO:0000313" key="2">
    <source>
        <dbReference type="Proteomes" id="UP000075531"/>
    </source>
</evidence>
<dbReference type="AlphaFoldDB" id="A0A151AN34"/>
<protein>
    <recommendedName>
        <fullName evidence="3">DUF4241 domain-containing protein</fullName>
    </recommendedName>
</protein>
<sequence length="170" mass="19071">MINLGTFENKSGKMVISDPIYELGTWCQGVLDVKKGKYNAFLIKSDEGNWGIRCKEILVFHEEVRDIENIEWDLTDINVGVDSGQAGFFDFKTYRKDKIIPEGSTSFMPDEPWYSTCCDLTLSEEQAGVFESGLVSSSGYGDGSYSCFVAKNENNEIIALRIVFISDNDI</sequence>
<organism evidence="1 2">
    <name type="scientific">Clostridium tepidiprofundi DSM 19306</name>
    <dbReference type="NCBI Taxonomy" id="1121338"/>
    <lineage>
        <taxon>Bacteria</taxon>
        <taxon>Bacillati</taxon>
        <taxon>Bacillota</taxon>
        <taxon>Clostridia</taxon>
        <taxon>Eubacteriales</taxon>
        <taxon>Clostridiaceae</taxon>
        <taxon>Clostridium</taxon>
    </lineage>
</organism>
<name>A0A151AN34_9CLOT</name>
<evidence type="ECO:0008006" key="3">
    <source>
        <dbReference type="Google" id="ProtNLM"/>
    </source>
</evidence>
<comment type="caution">
    <text evidence="1">The sequence shown here is derived from an EMBL/GenBank/DDBJ whole genome shotgun (WGS) entry which is preliminary data.</text>
</comment>
<dbReference type="Proteomes" id="UP000075531">
    <property type="component" value="Unassembled WGS sequence"/>
</dbReference>